<evidence type="ECO:0000313" key="3">
    <source>
        <dbReference type="Proteomes" id="UP000029964"/>
    </source>
</evidence>
<evidence type="ECO:0000313" key="2">
    <source>
        <dbReference type="EMBL" id="KFH40380.1"/>
    </source>
</evidence>
<comment type="caution">
    <text evidence="2">The sequence shown here is derived from an EMBL/GenBank/DDBJ whole genome shotgun (WGS) entry which is preliminary data.</text>
</comment>
<feature type="compositionally biased region" description="Low complexity" evidence="1">
    <location>
        <begin position="1"/>
        <end position="16"/>
    </location>
</feature>
<sequence>MASSSPNDRSSPSRRLPPNEDPVGDAYVYQARLAKLAEMKEAGQSRLDGNVVRQWFSQPVEHSVSDVATWPLTSFRASVGSTPVLERELIR</sequence>
<accession>A0A086STE8</accession>
<proteinExistence type="predicted"/>
<dbReference type="HOGENOM" id="CLU_2426501_0_0_1"/>
<dbReference type="Proteomes" id="UP000029964">
    <property type="component" value="Unassembled WGS sequence"/>
</dbReference>
<gene>
    <name evidence="2" type="ORF">ACRE_089580</name>
</gene>
<organism evidence="2 3">
    <name type="scientific">Hapsidospora chrysogenum (strain ATCC 11550 / CBS 779.69 / DSM 880 / IAM 14645 / JCM 23072 / IMI 49137)</name>
    <name type="common">Acremonium chrysogenum</name>
    <dbReference type="NCBI Taxonomy" id="857340"/>
    <lineage>
        <taxon>Eukaryota</taxon>
        <taxon>Fungi</taxon>
        <taxon>Dikarya</taxon>
        <taxon>Ascomycota</taxon>
        <taxon>Pezizomycotina</taxon>
        <taxon>Sordariomycetes</taxon>
        <taxon>Hypocreomycetidae</taxon>
        <taxon>Hypocreales</taxon>
        <taxon>Bionectriaceae</taxon>
        <taxon>Hapsidospora</taxon>
    </lineage>
</organism>
<dbReference type="AlphaFoldDB" id="A0A086STE8"/>
<reference evidence="3" key="1">
    <citation type="journal article" date="2014" name="Genome Announc.">
        <title>Genome sequence and annotation of Acremonium chrysogenum, producer of the beta-lactam antibiotic cephalosporin C.</title>
        <authorList>
            <person name="Terfehr D."/>
            <person name="Dahlmann T.A."/>
            <person name="Specht T."/>
            <person name="Zadra I."/>
            <person name="Kuernsteiner H."/>
            <person name="Kueck U."/>
        </authorList>
    </citation>
    <scope>NUCLEOTIDE SEQUENCE [LARGE SCALE GENOMIC DNA]</scope>
    <source>
        <strain evidence="3">ATCC 11550 / CBS 779.69 / DSM 880 / IAM 14645 / JCM 23072 / IMI 49137</strain>
    </source>
</reference>
<protein>
    <submittedName>
        <fullName evidence="2">Uncharacterized protein</fullName>
    </submittedName>
</protein>
<keyword evidence="3" id="KW-1185">Reference proteome</keyword>
<feature type="region of interest" description="Disordered" evidence="1">
    <location>
        <begin position="1"/>
        <end position="24"/>
    </location>
</feature>
<dbReference type="EMBL" id="JPKY01000219">
    <property type="protein sequence ID" value="KFH40380.1"/>
    <property type="molecule type" value="Genomic_DNA"/>
</dbReference>
<name>A0A086STE8_HAPC1</name>
<evidence type="ECO:0000256" key="1">
    <source>
        <dbReference type="SAM" id="MobiDB-lite"/>
    </source>
</evidence>